<dbReference type="CDD" id="cd07377">
    <property type="entry name" value="WHTH_GntR"/>
    <property type="match status" value="1"/>
</dbReference>
<evidence type="ECO:0000313" key="6">
    <source>
        <dbReference type="Proteomes" id="UP000182284"/>
    </source>
</evidence>
<protein>
    <submittedName>
        <fullName evidence="5">Transcriptional regulator, GntR family</fullName>
    </submittedName>
</protein>
<dbReference type="PANTHER" id="PTHR43537:SF5">
    <property type="entry name" value="UXU OPERON TRANSCRIPTIONAL REGULATOR"/>
    <property type="match status" value="1"/>
</dbReference>
<dbReference type="Gene3D" id="1.10.10.10">
    <property type="entry name" value="Winged helix-like DNA-binding domain superfamily/Winged helix DNA-binding domain"/>
    <property type="match status" value="1"/>
</dbReference>
<dbReference type="RefSeq" id="WP_074645807.1">
    <property type="nucleotide sequence ID" value="NZ_FNBL01000007.1"/>
</dbReference>
<dbReference type="EMBL" id="FNBL01000007">
    <property type="protein sequence ID" value="SDF81081.1"/>
    <property type="molecule type" value="Genomic_DNA"/>
</dbReference>
<dbReference type="GO" id="GO:0003700">
    <property type="term" value="F:DNA-binding transcription factor activity"/>
    <property type="evidence" value="ECO:0007669"/>
    <property type="project" value="InterPro"/>
</dbReference>
<dbReference type="InterPro" id="IPR011711">
    <property type="entry name" value="GntR_C"/>
</dbReference>
<dbReference type="PANTHER" id="PTHR43537">
    <property type="entry name" value="TRANSCRIPTIONAL REGULATOR, GNTR FAMILY"/>
    <property type="match status" value="1"/>
</dbReference>
<dbReference type="SMART" id="SM00895">
    <property type="entry name" value="FCD"/>
    <property type="match status" value="1"/>
</dbReference>
<dbReference type="InterPro" id="IPR036390">
    <property type="entry name" value="WH_DNA-bd_sf"/>
</dbReference>
<dbReference type="PROSITE" id="PS50949">
    <property type="entry name" value="HTH_GNTR"/>
    <property type="match status" value="1"/>
</dbReference>
<dbReference type="OrthoDB" id="9028214at2"/>
<reference evidence="5 6" key="1">
    <citation type="submission" date="2016-10" db="EMBL/GenBank/DDBJ databases">
        <authorList>
            <person name="de Groot N.N."/>
        </authorList>
    </citation>
    <scope>NUCLEOTIDE SEQUENCE [LARGE SCALE GENOMIC DNA]</scope>
    <source>
        <strain evidence="5 6">DSM 27375</strain>
    </source>
</reference>
<dbReference type="Gene3D" id="1.20.120.530">
    <property type="entry name" value="GntR ligand-binding domain-like"/>
    <property type="match status" value="1"/>
</dbReference>
<name>A0A1G7P4D1_9RHOB</name>
<dbReference type="PRINTS" id="PR00035">
    <property type="entry name" value="HTHGNTR"/>
</dbReference>
<feature type="domain" description="HTH gntR-type" evidence="4">
    <location>
        <begin position="2"/>
        <end position="68"/>
    </location>
</feature>
<evidence type="ECO:0000256" key="3">
    <source>
        <dbReference type="ARBA" id="ARBA00023163"/>
    </source>
</evidence>
<dbReference type="Pfam" id="PF07729">
    <property type="entry name" value="FCD"/>
    <property type="match status" value="1"/>
</dbReference>
<proteinExistence type="predicted"/>
<dbReference type="GO" id="GO:0003677">
    <property type="term" value="F:DNA binding"/>
    <property type="evidence" value="ECO:0007669"/>
    <property type="project" value="UniProtKB-KW"/>
</dbReference>
<evidence type="ECO:0000313" key="5">
    <source>
        <dbReference type="EMBL" id="SDF81081.1"/>
    </source>
</evidence>
<dbReference type="AlphaFoldDB" id="A0A1G7P4D1"/>
<accession>A0A1G7P4D1</accession>
<keyword evidence="3" id="KW-0804">Transcription</keyword>
<dbReference type="SUPFAM" id="SSF46785">
    <property type="entry name" value="Winged helix' DNA-binding domain"/>
    <property type="match status" value="1"/>
</dbReference>
<gene>
    <name evidence="5" type="ORF">SAMN04488117_107215</name>
</gene>
<evidence type="ECO:0000256" key="2">
    <source>
        <dbReference type="ARBA" id="ARBA00023125"/>
    </source>
</evidence>
<dbReference type="InterPro" id="IPR000524">
    <property type="entry name" value="Tscrpt_reg_HTH_GntR"/>
</dbReference>
<dbReference type="Proteomes" id="UP000182284">
    <property type="component" value="Unassembled WGS sequence"/>
</dbReference>
<dbReference type="InterPro" id="IPR008920">
    <property type="entry name" value="TF_FadR/GntR_C"/>
</dbReference>
<organism evidence="5 6">
    <name type="scientific">Celeribacter baekdonensis</name>
    <dbReference type="NCBI Taxonomy" id="875171"/>
    <lineage>
        <taxon>Bacteria</taxon>
        <taxon>Pseudomonadati</taxon>
        <taxon>Pseudomonadota</taxon>
        <taxon>Alphaproteobacteria</taxon>
        <taxon>Rhodobacterales</taxon>
        <taxon>Roseobacteraceae</taxon>
        <taxon>Celeribacter</taxon>
    </lineage>
</organism>
<evidence type="ECO:0000256" key="1">
    <source>
        <dbReference type="ARBA" id="ARBA00023015"/>
    </source>
</evidence>
<dbReference type="Pfam" id="PF00392">
    <property type="entry name" value="GntR"/>
    <property type="match status" value="1"/>
</dbReference>
<keyword evidence="1" id="KW-0805">Transcription regulation</keyword>
<evidence type="ECO:0000259" key="4">
    <source>
        <dbReference type="PROSITE" id="PS50949"/>
    </source>
</evidence>
<dbReference type="SMART" id="SM00345">
    <property type="entry name" value="HTH_GNTR"/>
    <property type="match status" value="1"/>
</dbReference>
<dbReference type="SUPFAM" id="SSF48008">
    <property type="entry name" value="GntR ligand-binding domain-like"/>
    <property type="match status" value="1"/>
</dbReference>
<keyword evidence="2" id="KW-0238">DNA-binding</keyword>
<sequence>MTSAVEEIRDILRREIAAEYRPGDLLPNERELAERFDVSRNTIRETMIHLEALTLIEKTKRGARVRAADFDMMFSEVTQFLDTSGRTFTDVLNFRRISETGAVPLMVCHVNDDILSRLRDANRQMVAALTAAEAAEADYRFHLGLVEASGNNVLIHLYRVMSVPLRYYLEVGKSHQHDTETARAQHAEIIAALALRDEIALYGAMNRHFQHSGGVLADWLSAREDGGAALSLWPVQRQH</sequence>
<dbReference type="InterPro" id="IPR036388">
    <property type="entry name" value="WH-like_DNA-bd_sf"/>
</dbReference>